<evidence type="ECO:0000313" key="3">
    <source>
        <dbReference type="EMBL" id="MFC3629382.1"/>
    </source>
</evidence>
<evidence type="ECO:0000259" key="2">
    <source>
        <dbReference type="PROSITE" id="PS50110"/>
    </source>
</evidence>
<gene>
    <name evidence="3" type="ORF">ACFOM8_07975</name>
</gene>
<organism evidence="3 4">
    <name type="scientific">Paracoccus angustae</name>
    <dbReference type="NCBI Taxonomy" id="1671480"/>
    <lineage>
        <taxon>Bacteria</taxon>
        <taxon>Pseudomonadati</taxon>
        <taxon>Pseudomonadota</taxon>
        <taxon>Alphaproteobacteria</taxon>
        <taxon>Rhodobacterales</taxon>
        <taxon>Paracoccaceae</taxon>
        <taxon>Paracoccus</taxon>
    </lineage>
</organism>
<dbReference type="PROSITE" id="PS50110">
    <property type="entry name" value="RESPONSE_REGULATORY"/>
    <property type="match status" value="1"/>
</dbReference>
<feature type="modified residue" description="4-aspartylphosphate" evidence="1">
    <location>
        <position position="55"/>
    </location>
</feature>
<dbReference type="Proteomes" id="UP001595539">
    <property type="component" value="Unassembled WGS sequence"/>
</dbReference>
<dbReference type="Gene3D" id="3.40.50.2300">
    <property type="match status" value="1"/>
</dbReference>
<reference evidence="4" key="1">
    <citation type="journal article" date="2019" name="Int. J. Syst. Evol. Microbiol.">
        <title>The Global Catalogue of Microorganisms (GCM) 10K type strain sequencing project: providing services to taxonomists for standard genome sequencing and annotation.</title>
        <authorList>
            <consortium name="The Broad Institute Genomics Platform"/>
            <consortium name="The Broad Institute Genome Sequencing Center for Infectious Disease"/>
            <person name="Wu L."/>
            <person name="Ma J."/>
        </authorList>
    </citation>
    <scope>NUCLEOTIDE SEQUENCE [LARGE SCALE GENOMIC DNA]</scope>
    <source>
        <strain evidence="4">KCTC 42473</strain>
    </source>
</reference>
<feature type="domain" description="Response regulatory" evidence="2">
    <location>
        <begin position="7"/>
        <end position="115"/>
    </location>
</feature>
<keyword evidence="4" id="KW-1185">Reference proteome</keyword>
<name>A0ABV7U2X3_9RHOB</name>
<sequence length="193" mass="21587">MTSECLRILVVEDDFFAADKLSREIRAEGDAVVGPFADVHDAIQRVGLVQAAILDVQVQNESSFQVADSLAHHGIPFVFLTGHDPQAVPARFPRRHVYTKPTHAAPLLHDLHEQHRALVPQDNIDSIENTVIEMIRRSRAVMPDESSADRLVEAALLRAIAETAESRMEGDLSARLLDLLDDEYSRRGRMHLQ</sequence>
<dbReference type="SUPFAM" id="SSF52172">
    <property type="entry name" value="CheY-like"/>
    <property type="match status" value="1"/>
</dbReference>
<keyword evidence="1" id="KW-0597">Phosphoprotein</keyword>
<dbReference type="RefSeq" id="WP_377760939.1">
    <property type="nucleotide sequence ID" value="NZ_JBHRXY010000004.1"/>
</dbReference>
<accession>A0ABV7U2X3</accession>
<evidence type="ECO:0000313" key="4">
    <source>
        <dbReference type="Proteomes" id="UP001595539"/>
    </source>
</evidence>
<proteinExistence type="predicted"/>
<protein>
    <submittedName>
        <fullName evidence="3">Response regulator</fullName>
    </submittedName>
</protein>
<evidence type="ECO:0000256" key="1">
    <source>
        <dbReference type="PROSITE-ProRule" id="PRU00169"/>
    </source>
</evidence>
<dbReference type="InterPro" id="IPR011006">
    <property type="entry name" value="CheY-like_superfamily"/>
</dbReference>
<dbReference type="InterPro" id="IPR001789">
    <property type="entry name" value="Sig_transdc_resp-reg_receiver"/>
</dbReference>
<dbReference type="EMBL" id="JBHRXY010000004">
    <property type="protein sequence ID" value="MFC3629382.1"/>
    <property type="molecule type" value="Genomic_DNA"/>
</dbReference>
<comment type="caution">
    <text evidence="3">The sequence shown here is derived from an EMBL/GenBank/DDBJ whole genome shotgun (WGS) entry which is preliminary data.</text>
</comment>